<dbReference type="RefSeq" id="WP_126764844.1">
    <property type="nucleotide sequence ID" value="NZ_PIPJ01000001.1"/>
</dbReference>
<evidence type="ECO:0000256" key="3">
    <source>
        <dbReference type="ARBA" id="ARBA00023012"/>
    </source>
</evidence>
<dbReference type="SUPFAM" id="SSF55874">
    <property type="entry name" value="ATPase domain of HSP90 chaperone/DNA topoisomerase II/histidine kinase"/>
    <property type="match status" value="1"/>
</dbReference>
<feature type="domain" description="Signal transduction histidine kinase subgroup 3 dimerisation and phosphoacceptor" evidence="7">
    <location>
        <begin position="171"/>
        <end position="237"/>
    </location>
</feature>
<feature type="transmembrane region" description="Helical" evidence="5">
    <location>
        <begin position="12"/>
        <end position="31"/>
    </location>
</feature>
<keyword evidence="5" id="KW-0472">Membrane</keyword>
<evidence type="ECO:0000256" key="2">
    <source>
        <dbReference type="ARBA" id="ARBA00022777"/>
    </source>
</evidence>
<keyword evidence="1" id="KW-0808">Transferase</keyword>
<feature type="transmembrane region" description="Helical" evidence="5">
    <location>
        <begin position="100"/>
        <end position="121"/>
    </location>
</feature>
<feature type="domain" description="Histidine kinase/HSP90-like ATPase" evidence="6">
    <location>
        <begin position="271"/>
        <end position="353"/>
    </location>
</feature>
<dbReference type="EMBL" id="PIPJ01000001">
    <property type="protein sequence ID" value="RUO23301.1"/>
    <property type="molecule type" value="Genomic_DNA"/>
</dbReference>
<proteinExistence type="predicted"/>
<organism evidence="8 9">
    <name type="scientific">Aliidiomarina iranensis</name>
    <dbReference type="NCBI Taxonomy" id="1434071"/>
    <lineage>
        <taxon>Bacteria</taxon>
        <taxon>Pseudomonadati</taxon>
        <taxon>Pseudomonadota</taxon>
        <taxon>Gammaproteobacteria</taxon>
        <taxon>Alteromonadales</taxon>
        <taxon>Idiomarinaceae</taxon>
        <taxon>Aliidiomarina</taxon>
    </lineage>
</organism>
<reference evidence="9" key="1">
    <citation type="journal article" date="2018" name="Front. Microbiol.">
        <title>Genome-Based Analysis Reveals the Taxonomy and Diversity of the Family Idiomarinaceae.</title>
        <authorList>
            <person name="Liu Y."/>
            <person name="Lai Q."/>
            <person name="Shao Z."/>
        </authorList>
    </citation>
    <scope>NUCLEOTIDE SEQUENCE [LARGE SCALE GENOMIC DNA]</scope>
    <source>
        <strain evidence="9">GBPy7</strain>
    </source>
</reference>
<dbReference type="Pfam" id="PF02518">
    <property type="entry name" value="HATPase_c"/>
    <property type="match status" value="1"/>
</dbReference>
<feature type="transmembrane region" description="Helical" evidence="5">
    <location>
        <begin position="67"/>
        <end position="94"/>
    </location>
</feature>
<dbReference type="Proteomes" id="UP000288395">
    <property type="component" value="Unassembled WGS sequence"/>
</dbReference>
<dbReference type="Pfam" id="PF07730">
    <property type="entry name" value="HisKA_3"/>
    <property type="match status" value="1"/>
</dbReference>
<evidence type="ECO:0000256" key="1">
    <source>
        <dbReference type="ARBA" id="ARBA00022679"/>
    </source>
</evidence>
<keyword evidence="5" id="KW-1133">Transmembrane helix</keyword>
<keyword evidence="5" id="KW-0812">Transmembrane</keyword>
<keyword evidence="3" id="KW-0902">Two-component regulatory system</keyword>
<dbReference type="GO" id="GO:0046983">
    <property type="term" value="F:protein dimerization activity"/>
    <property type="evidence" value="ECO:0007669"/>
    <property type="project" value="InterPro"/>
</dbReference>
<evidence type="ECO:0000256" key="5">
    <source>
        <dbReference type="SAM" id="Phobius"/>
    </source>
</evidence>
<evidence type="ECO:0000259" key="7">
    <source>
        <dbReference type="Pfam" id="PF07730"/>
    </source>
</evidence>
<evidence type="ECO:0000256" key="4">
    <source>
        <dbReference type="SAM" id="Coils"/>
    </source>
</evidence>
<gene>
    <name evidence="8" type="ORF">CWE08_01220</name>
</gene>
<accession>A0A432W261</accession>
<comment type="caution">
    <text evidence="8">The sequence shown here is derived from an EMBL/GenBank/DDBJ whole genome shotgun (WGS) entry which is preliminary data.</text>
</comment>
<dbReference type="AlphaFoldDB" id="A0A432W261"/>
<dbReference type="InterPro" id="IPR003594">
    <property type="entry name" value="HATPase_dom"/>
</dbReference>
<feature type="transmembrane region" description="Helical" evidence="5">
    <location>
        <begin position="37"/>
        <end position="55"/>
    </location>
</feature>
<dbReference type="OrthoDB" id="9797605at2"/>
<feature type="transmembrane region" description="Helical" evidence="5">
    <location>
        <begin position="128"/>
        <end position="145"/>
    </location>
</feature>
<protein>
    <submittedName>
        <fullName evidence="8">Two-component sensor histidine kinase</fullName>
    </submittedName>
</protein>
<sequence>MTAQNTQDERKYAWIYLFNLGFYVLPLVLFPYPLWEIAVLVVALIVFVGLYLYCFNLQPEQMLLPILAMYFLAVATTPLNPGSVALFSYVGFFVGFAYRWPIALASVIGIVATLAVFQFGVGTRWDLFFHYGAVIVITVAIFGRVERLRQRHAEAERKSQEEIERLATRVERERIARDLHDILGHTLSSIVLKSDLAQAQLAKQQYKQAGVQLAELSEIARASLSQVRQSVSGYKHGGLNLELNRLVQRLKDAGFDTQISGQPPAMDTERETAVVLALTELVTNIIRHSKGQRCEIHFDESADTYQIKIEDNGPCTDISTGNGLQGVQLRMHELGGSVKVNTQTGCAVSLLFPKFIEGPL</sequence>
<keyword evidence="2 8" id="KW-0418">Kinase</keyword>
<keyword evidence="4" id="KW-0175">Coiled coil</keyword>
<evidence type="ECO:0000313" key="9">
    <source>
        <dbReference type="Proteomes" id="UP000288395"/>
    </source>
</evidence>
<dbReference type="GO" id="GO:0000155">
    <property type="term" value="F:phosphorelay sensor kinase activity"/>
    <property type="evidence" value="ECO:0007669"/>
    <property type="project" value="InterPro"/>
</dbReference>
<feature type="coiled-coil region" evidence="4">
    <location>
        <begin position="145"/>
        <end position="173"/>
    </location>
</feature>
<evidence type="ECO:0000259" key="6">
    <source>
        <dbReference type="Pfam" id="PF02518"/>
    </source>
</evidence>
<dbReference type="Gene3D" id="3.30.565.10">
    <property type="entry name" value="Histidine kinase-like ATPase, C-terminal domain"/>
    <property type="match status" value="1"/>
</dbReference>
<dbReference type="InterPro" id="IPR011712">
    <property type="entry name" value="Sig_transdc_His_kin_sub3_dim/P"/>
</dbReference>
<dbReference type="GO" id="GO:0016020">
    <property type="term" value="C:membrane"/>
    <property type="evidence" value="ECO:0007669"/>
    <property type="project" value="InterPro"/>
</dbReference>
<dbReference type="Gene3D" id="1.20.5.1930">
    <property type="match status" value="1"/>
</dbReference>
<keyword evidence="9" id="KW-1185">Reference proteome</keyword>
<dbReference type="InterPro" id="IPR050482">
    <property type="entry name" value="Sensor_HK_TwoCompSys"/>
</dbReference>
<dbReference type="PANTHER" id="PTHR24421">
    <property type="entry name" value="NITRATE/NITRITE SENSOR PROTEIN NARX-RELATED"/>
    <property type="match status" value="1"/>
</dbReference>
<dbReference type="PANTHER" id="PTHR24421:SF63">
    <property type="entry name" value="SENSOR HISTIDINE KINASE DESK"/>
    <property type="match status" value="1"/>
</dbReference>
<name>A0A432W261_9GAMM</name>
<evidence type="ECO:0000313" key="8">
    <source>
        <dbReference type="EMBL" id="RUO23301.1"/>
    </source>
</evidence>
<dbReference type="InterPro" id="IPR036890">
    <property type="entry name" value="HATPase_C_sf"/>
</dbReference>